<reference evidence="1 2" key="1">
    <citation type="submission" date="2019-12" db="EMBL/GenBank/DDBJ databases">
        <title>Comparative genomics gives insights into the taxonomy of the Azoarcus-Aromatoleum group and reveals separate origins of nif in the plant-associated Azoarcus and non-plant-associated Aromatoleum sub-groups.</title>
        <authorList>
            <person name="Lafos M."/>
            <person name="Maluk M."/>
            <person name="Batista M."/>
            <person name="Junghare M."/>
            <person name="Carmona M."/>
            <person name="Faoro H."/>
            <person name="Cruz L.M."/>
            <person name="Battistoni F."/>
            <person name="De Souza E."/>
            <person name="Pedrosa F."/>
            <person name="Chen W.-M."/>
            <person name="Poole P.S."/>
            <person name="Dixon R.A."/>
            <person name="James E.K."/>
        </authorList>
    </citation>
    <scope>NUCLEOTIDE SEQUENCE [LARGE SCALE GENOMIC DNA]</scope>
    <source>
        <strain evidence="1 2">22Lin</strain>
    </source>
</reference>
<evidence type="ECO:0000313" key="2">
    <source>
        <dbReference type="Proteomes" id="UP000648984"/>
    </source>
</evidence>
<comment type="caution">
    <text evidence="1">The sequence shown here is derived from an EMBL/GenBank/DDBJ whole genome shotgun (WGS) entry which is preliminary data.</text>
</comment>
<organism evidence="1 2">
    <name type="scientific">Aromatoleum diolicum</name>
    <dbReference type="NCBI Taxonomy" id="75796"/>
    <lineage>
        <taxon>Bacteria</taxon>
        <taxon>Pseudomonadati</taxon>
        <taxon>Pseudomonadota</taxon>
        <taxon>Betaproteobacteria</taxon>
        <taxon>Rhodocyclales</taxon>
        <taxon>Rhodocyclaceae</taxon>
        <taxon>Aromatoleum</taxon>
    </lineage>
</organism>
<proteinExistence type="predicted"/>
<evidence type="ECO:0000313" key="1">
    <source>
        <dbReference type="EMBL" id="NMG76829.1"/>
    </source>
</evidence>
<name>A0ABX1QHX6_9RHOO</name>
<protein>
    <recommendedName>
        <fullName evidence="3">PilZ domain-containing protein</fullName>
    </recommendedName>
</protein>
<gene>
    <name evidence="1" type="ORF">GPA25_18915</name>
</gene>
<evidence type="ECO:0008006" key="3">
    <source>
        <dbReference type="Google" id="ProtNLM"/>
    </source>
</evidence>
<dbReference type="Proteomes" id="UP000648984">
    <property type="component" value="Unassembled WGS sequence"/>
</dbReference>
<dbReference type="RefSeq" id="WP_169261967.1">
    <property type="nucleotide sequence ID" value="NZ_WTVQ01000041.1"/>
</dbReference>
<sequence>MSVDDEVVSAARQCSETAQAGGGDLLHELEACTARVHHLMRADGLSVDTRFEALARLDDEARAGISRLRGSHAAQILSTVSAVAAGRDMFGAILDAYQGCIYAYEDEASHPARRGLLEDCRVRLVRAGAERVLWERFSGGPAHEHLWRWLGAAFREVTSPDGGHYSAGPGVPEDCTVSVKREYLRAVAAQSASFDLLQPQLIHVVDRLLDFALPMFQFQAAPFAGATYYVDPDWSVGPRRMVRLPESINGTWFFAPRMAAEALQEVAEQLAVGNLPKGLTLGQESDDSLKAGLEHVLRHWSDMPPVRRYRRHLLGGTLSAVRGIKDLQRLFSGQNVTEQAEWSLRDVSRGGLGVYAPMLTDGSVRVGELVGICPIEGATWQLAIVRRTWANPGGCPFVGLETLTQRPVLTSVDDGRASADVVMCDPLMRGEAVRIAAPANVLNAGVPLFVTSNGSIQKLKPLESSMTGDGFELRVYQVL</sequence>
<dbReference type="EMBL" id="WTVQ01000041">
    <property type="protein sequence ID" value="NMG76829.1"/>
    <property type="molecule type" value="Genomic_DNA"/>
</dbReference>
<keyword evidence="2" id="KW-1185">Reference proteome</keyword>
<accession>A0ABX1QHX6</accession>